<dbReference type="Proteomes" id="UP000179219">
    <property type="component" value="Unassembled WGS sequence"/>
</dbReference>
<name>A0A1F7X3N2_9BACT</name>
<evidence type="ECO:0000313" key="2">
    <source>
        <dbReference type="EMBL" id="OGM08915.1"/>
    </source>
</evidence>
<gene>
    <name evidence="2" type="ORF">A2159_02330</name>
</gene>
<dbReference type="AlphaFoldDB" id="A0A1F7X3N2"/>
<dbReference type="EMBL" id="MGFP01000037">
    <property type="protein sequence ID" value="OGM08915.1"/>
    <property type="molecule type" value="Genomic_DNA"/>
</dbReference>
<comment type="caution">
    <text evidence="2">The sequence shown here is derived from an EMBL/GenBank/DDBJ whole genome shotgun (WGS) entry which is preliminary data.</text>
</comment>
<keyword evidence="1" id="KW-0472">Membrane</keyword>
<organism evidence="2 3">
    <name type="scientific">Candidatus Woesebacteria bacterium RBG_13_34_9</name>
    <dbReference type="NCBI Taxonomy" id="1802477"/>
    <lineage>
        <taxon>Bacteria</taxon>
        <taxon>Candidatus Woeseibacteriota</taxon>
    </lineage>
</organism>
<sequence>MAKIVSFGRIKPKDFRENPVKALLEWFLSLDGFVKATIVIGIILIAATPFIVNNLYSTKQNAAKPSSDPSTIVMNEDPITLSLGSNVTFSTLANGLKGPEYPMVYLECKQNSAVVYGQLDHPEVTFVLGGGSSQWKLNGGSATCKAYLYAYGGKNRGYDVIRLLAETPTFDTN</sequence>
<keyword evidence="1" id="KW-0812">Transmembrane</keyword>
<protein>
    <submittedName>
        <fullName evidence="2">Uncharacterized protein</fullName>
    </submittedName>
</protein>
<feature type="transmembrane region" description="Helical" evidence="1">
    <location>
        <begin position="33"/>
        <end position="56"/>
    </location>
</feature>
<proteinExistence type="predicted"/>
<accession>A0A1F7X3N2</accession>
<evidence type="ECO:0000256" key="1">
    <source>
        <dbReference type="SAM" id="Phobius"/>
    </source>
</evidence>
<reference evidence="2 3" key="1">
    <citation type="journal article" date="2016" name="Nat. Commun.">
        <title>Thousands of microbial genomes shed light on interconnected biogeochemical processes in an aquifer system.</title>
        <authorList>
            <person name="Anantharaman K."/>
            <person name="Brown C.T."/>
            <person name="Hug L.A."/>
            <person name="Sharon I."/>
            <person name="Castelle C.J."/>
            <person name="Probst A.J."/>
            <person name="Thomas B.C."/>
            <person name="Singh A."/>
            <person name="Wilkins M.J."/>
            <person name="Karaoz U."/>
            <person name="Brodie E.L."/>
            <person name="Williams K.H."/>
            <person name="Hubbard S.S."/>
            <person name="Banfield J.F."/>
        </authorList>
    </citation>
    <scope>NUCLEOTIDE SEQUENCE [LARGE SCALE GENOMIC DNA]</scope>
</reference>
<evidence type="ECO:0000313" key="3">
    <source>
        <dbReference type="Proteomes" id="UP000179219"/>
    </source>
</evidence>
<keyword evidence="1" id="KW-1133">Transmembrane helix</keyword>